<comment type="caution">
    <text evidence="4">The sequence shown here is derived from an EMBL/GenBank/DDBJ whole genome shotgun (WGS) entry which is preliminary data.</text>
</comment>
<evidence type="ECO:0000256" key="1">
    <source>
        <dbReference type="SAM" id="Phobius"/>
    </source>
</evidence>
<feature type="transmembrane region" description="Helical" evidence="1">
    <location>
        <begin position="581"/>
        <end position="600"/>
    </location>
</feature>
<gene>
    <name evidence="4" type="ORF">FHS13_000392</name>
</gene>
<dbReference type="InterPro" id="IPR012338">
    <property type="entry name" value="Beta-lactam/transpept-like"/>
</dbReference>
<keyword evidence="5" id="KW-1185">Reference proteome</keyword>
<dbReference type="PANTHER" id="PTHR46825">
    <property type="entry name" value="D-ALANYL-D-ALANINE-CARBOXYPEPTIDASE/ENDOPEPTIDASE AMPH"/>
    <property type="match status" value="1"/>
</dbReference>
<evidence type="ECO:0000313" key="4">
    <source>
        <dbReference type="EMBL" id="MBB6118464.1"/>
    </source>
</evidence>
<feature type="signal peptide" evidence="2">
    <location>
        <begin position="1"/>
        <end position="26"/>
    </location>
</feature>
<protein>
    <submittedName>
        <fullName evidence="4">CubicO group peptidase (Beta-lactamase class C family)</fullName>
    </submittedName>
</protein>
<feature type="transmembrane region" description="Helical" evidence="1">
    <location>
        <begin position="612"/>
        <end position="631"/>
    </location>
</feature>
<keyword evidence="1" id="KW-1133">Transmembrane helix</keyword>
<keyword evidence="1" id="KW-0812">Transmembrane</keyword>
<feature type="chain" id="PRO_5032685440" evidence="2">
    <location>
        <begin position="27"/>
        <end position="636"/>
    </location>
</feature>
<dbReference type="PANTHER" id="PTHR46825:SF9">
    <property type="entry name" value="BETA-LACTAMASE-RELATED DOMAIN-CONTAINING PROTEIN"/>
    <property type="match status" value="1"/>
</dbReference>
<evidence type="ECO:0000259" key="3">
    <source>
        <dbReference type="Pfam" id="PF00144"/>
    </source>
</evidence>
<proteinExistence type="predicted"/>
<sequence>MKRLHRALSCLAVPLVVVATALPGAAAPAPSAPRGDEAVPLTAETAQEFLDTRVAELLEEHGAPGVAAAVVSGSEQIAAASHGYADLAEQTPLDHTRHTFPAASVSKSFTAAAVLTLVEQGELDLHEDVNAYLPEEARLAPAPGGEPVTLHHLLTHTAGFAEVIDMPRIEETHLHRTLEEAVVLGEPEYLFSPGEFAAYSNHGTAVAGYVVESVSGMPFEDYVAEHVFAPLGMDGSEFVQIDDAREVYDIPLLYTPDGSRAEEIHVSASPAGAAMVTADDMSAFMLALLNGGEAEGGEGLPAGVVEAMTARQYEAHPETTAMGYGAYEWRAGDSPAVGHAGDLLGLHTAYVVLPELDAGVYVAVNGDDSAEAAGGNPLLDLRMAVVEDFMDTFAPQAAAEGTADPGADLGALEGTYVSTRRAAEGPAQIIALFDNLVVRDAGDGTLSLSGLTASDDRWLPLGDGRFSASDGSDVLAVVGDASAPAALVADSNPTNAYERTTLADSPITHAVVAVSGLLVLLTAAVPFQRRGNRWTLAARVLLSLTALACFTGVGLLLYGLTNSAALESWVIGGSPALTAPLAVAVPLALTGAALTAVSLAKGWLRPLARVHLSLAVLASAAVLALGFRYGLVWLPF</sequence>
<dbReference type="SUPFAM" id="SSF56601">
    <property type="entry name" value="beta-lactamase/transpeptidase-like"/>
    <property type="match status" value="1"/>
</dbReference>
<accession>A0A841IKH0</accession>
<organism evidence="4 5">
    <name type="scientific">Nocardiopsis algeriensis</name>
    <dbReference type="NCBI Taxonomy" id="1478215"/>
    <lineage>
        <taxon>Bacteria</taxon>
        <taxon>Bacillati</taxon>
        <taxon>Actinomycetota</taxon>
        <taxon>Actinomycetes</taxon>
        <taxon>Streptosporangiales</taxon>
        <taxon>Nocardiopsidaceae</taxon>
        <taxon>Nocardiopsis</taxon>
    </lineage>
</organism>
<dbReference type="EMBL" id="JACHJO010000001">
    <property type="protein sequence ID" value="MBB6118464.1"/>
    <property type="molecule type" value="Genomic_DNA"/>
</dbReference>
<dbReference type="Gene3D" id="3.40.710.10">
    <property type="entry name" value="DD-peptidase/beta-lactamase superfamily"/>
    <property type="match status" value="1"/>
</dbReference>
<evidence type="ECO:0000313" key="5">
    <source>
        <dbReference type="Proteomes" id="UP000536604"/>
    </source>
</evidence>
<feature type="transmembrane region" description="Helical" evidence="1">
    <location>
        <begin position="540"/>
        <end position="561"/>
    </location>
</feature>
<dbReference type="InterPro" id="IPR001466">
    <property type="entry name" value="Beta-lactam-related"/>
</dbReference>
<name>A0A841IKH0_9ACTN</name>
<dbReference type="Pfam" id="PF00144">
    <property type="entry name" value="Beta-lactamase"/>
    <property type="match status" value="1"/>
</dbReference>
<dbReference type="InterPro" id="IPR050491">
    <property type="entry name" value="AmpC-like"/>
</dbReference>
<dbReference type="RefSeq" id="WP_184286364.1">
    <property type="nucleotide sequence ID" value="NZ_JACHJO010000001.1"/>
</dbReference>
<dbReference type="Proteomes" id="UP000536604">
    <property type="component" value="Unassembled WGS sequence"/>
</dbReference>
<evidence type="ECO:0000256" key="2">
    <source>
        <dbReference type="SAM" id="SignalP"/>
    </source>
</evidence>
<reference evidence="4 5" key="1">
    <citation type="submission" date="2020-08" db="EMBL/GenBank/DDBJ databases">
        <title>Genomic Encyclopedia of Type Strains, Phase III (KMG-III): the genomes of soil and plant-associated and newly described type strains.</title>
        <authorList>
            <person name="Whitman W."/>
        </authorList>
    </citation>
    <scope>NUCLEOTIDE SEQUENCE [LARGE SCALE GENOMIC DNA]</scope>
    <source>
        <strain evidence="4 5">CECT 8712</strain>
    </source>
</reference>
<feature type="transmembrane region" description="Helical" evidence="1">
    <location>
        <begin position="507"/>
        <end position="528"/>
    </location>
</feature>
<keyword evidence="2" id="KW-0732">Signal</keyword>
<feature type="domain" description="Beta-lactamase-related" evidence="3">
    <location>
        <begin position="50"/>
        <end position="377"/>
    </location>
</feature>
<keyword evidence="1" id="KW-0472">Membrane</keyword>
<dbReference type="AlphaFoldDB" id="A0A841IKH0"/>